<dbReference type="CDD" id="cd06261">
    <property type="entry name" value="TM_PBP2"/>
    <property type="match status" value="1"/>
</dbReference>
<keyword evidence="6 7" id="KW-0472">Membrane</keyword>
<proteinExistence type="inferred from homology"/>
<evidence type="ECO:0000256" key="6">
    <source>
        <dbReference type="ARBA" id="ARBA00023136"/>
    </source>
</evidence>
<evidence type="ECO:0000256" key="7">
    <source>
        <dbReference type="RuleBase" id="RU363032"/>
    </source>
</evidence>
<comment type="similarity">
    <text evidence="7">Belongs to the binding-protein-dependent transport system permease family.</text>
</comment>
<gene>
    <name evidence="9" type="ORF">DFP98_11197</name>
</gene>
<feature type="transmembrane region" description="Helical" evidence="7">
    <location>
        <begin position="107"/>
        <end position="131"/>
    </location>
</feature>
<evidence type="ECO:0000259" key="8">
    <source>
        <dbReference type="PROSITE" id="PS50928"/>
    </source>
</evidence>
<dbReference type="AlphaFoldDB" id="A0A3D9JRI1"/>
<feature type="transmembrane region" description="Helical" evidence="7">
    <location>
        <begin position="76"/>
        <end position="100"/>
    </location>
</feature>
<dbReference type="PANTHER" id="PTHR43744">
    <property type="entry name" value="ABC TRANSPORTER PERMEASE PROTEIN MG189-RELATED-RELATED"/>
    <property type="match status" value="1"/>
</dbReference>
<accession>A0A3D9JRI1</accession>
<organism evidence="9 10">
    <name type="scientific">Cohnella phaseoli</name>
    <dbReference type="NCBI Taxonomy" id="456490"/>
    <lineage>
        <taxon>Bacteria</taxon>
        <taxon>Bacillati</taxon>
        <taxon>Bacillota</taxon>
        <taxon>Bacilli</taxon>
        <taxon>Bacillales</taxon>
        <taxon>Paenibacillaceae</taxon>
        <taxon>Cohnella</taxon>
    </lineage>
</organism>
<dbReference type="OrthoDB" id="9771544at2"/>
<evidence type="ECO:0000256" key="5">
    <source>
        <dbReference type="ARBA" id="ARBA00022989"/>
    </source>
</evidence>
<evidence type="ECO:0000256" key="2">
    <source>
        <dbReference type="ARBA" id="ARBA00022448"/>
    </source>
</evidence>
<dbReference type="Pfam" id="PF00528">
    <property type="entry name" value="BPD_transp_1"/>
    <property type="match status" value="1"/>
</dbReference>
<protein>
    <submittedName>
        <fullName evidence="9">Carbohydrate ABC transporter membrane protein 2 (CUT1 family)</fullName>
    </submittedName>
</protein>
<dbReference type="InterPro" id="IPR035906">
    <property type="entry name" value="MetI-like_sf"/>
</dbReference>
<keyword evidence="4 7" id="KW-0812">Transmembrane</keyword>
<keyword evidence="2 7" id="KW-0813">Transport</keyword>
<dbReference type="GO" id="GO:0055085">
    <property type="term" value="P:transmembrane transport"/>
    <property type="evidence" value="ECO:0007669"/>
    <property type="project" value="InterPro"/>
</dbReference>
<dbReference type="InterPro" id="IPR000515">
    <property type="entry name" value="MetI-like"/>
</dbReference>
<feature type="domain" description="ABC transmembrane type-1" evidence="8">
    <location>
        <begin position="72"/>
        <end position="263"/>
    </location>
</feature>
<keyword evidence="10" id="KW-1185">Reference proteome</keyword>
<feature type="transmembrane region" description="Helical" evidence="7">
    <location>
        <begin position="240"/>
        <end position="263"/>
    </location>
</feature>
<evidence type="ECO:0000256" key="3">
    <source>
        <dbReference type="ARBA" id="ARBA00022475"/>
    </source>
</evidence>
<dbReference type="Proteomes" id="UP000256977">
    <property type="component" value="Unassembled WGS sequence"/>
</dbReference>
<name>A0A3D9JRI1_9BACL</name>
<evidence type="ECO:0000256" key="1">
    <source>
        <dbReference type="ARBA" id="ARBA00004651"/>
    </source>
</evidence>
<keyword evidence="3" id="KW-1003">Cell membrane</keyword>
<feature type="transmembrane region" description="Helical" evidence="7">
    <location>
        <begin position="12"/>
        <end position="32"/>
    </location>
</feature>
<dbReference type="Gene3D" id="1.10.3720.10">
    <property type="entry name" value="MetI-like"/>
    <property type="match status" value="1"/>
</dbReference>
<dbReference type="SUPFAM" id="SSF161098">
    <property type="entry name" value="MetI-like"/>
    <property type="match status" value="1"/>
</dbReference>
<dbReference type="EMBL" id="QRDZ01000011">
    <property type="protein sequence ID" value="RED76713.1"/>
    <property type="molecule type" value="Genomic_DNA"/>
</dbReference>
<comment type="caution">
    <text evidence="9">The sequence shown here is derived from an EMBL/GenBank/DDBJ whole genome shotgun (WGS) entry which is preliminary data.</text>
</comment>
<dbReference type="GO" id="GO:0005886">
    <property type="term" value="C:plasma membrane"/>
    <property type="evidence" value="ECO:0007669"/>
    <property type="project" value="UniProtKB-SubCell"/>
</dbReference>
<feature type="transmembrane region" description="Helical" evidence="7">
    <location>
        <begin position="143"/>
        <end position="162"/>
    </location>
</feature>
<evidence type="ECO:0000256" key="4">
    <source>
        <dbReference type="ARBA" id="ARBA00022692"/>
    </source>
</evidence>
<dbReference type="PROSITE" id="PS50928">
    <property type="entry name" value="ABC_TM1"/>
    <property type="match status" value="1"/>
</dbReference>
<dbReference type="RefSeq" id="WP_116061511.1">
    <property type="nucleotide sequence ID" value="NZ_QRDZ01000011.1"/>
</dbReference>
<comment type="subcellular location">
    <subcellularLocation>
        <location evidence="1 7">Cell membrane</location>
        <topology evidence="1 7">Multi-pass membrane protein</topology>
    </subcellularLocation>
</comment>
<evidence type="ECO:0000313" key="9">
    <source>
        <dbReference type="EMBL" id="RED76713.1"/>
    </source>
</evidence>
<sequence length="278" mass="30689">MTRSTPLPIKMIIYLFLIAGAIVMFFPFVWMVSTSLKTTGALAAMPPQIIPDPVDFGNFTEVWNKVNFERYTLNSFIIVFFDMIGALLSCAVVAFGLAMFEFKGRSLIFITMLATLMIPGQVTMIPTYFIWKQFGMLNTYYPLIIPSFLAGAFGIFLLHQYIKSLPKELYESAVIDGCSPPGIFVRIYLPLCKPALAALGVFTFMGAWNNTLGPLIYLQTKDLYTLPLGMLYLKNQTGSVSQAVIMAGAVITTLPVVAVYLVAQKQFVQGIASTGMKG</sequence>
<evidence type="ECO:0000313" key="10">
    <source>
        <dbReference type="Proteomes" id="UP000256977"/>
    </source>
</evidence>
<feature type="transmembrane region" description="Helical" evidence="7">
    <location>
        <begin position="196"/>
        <end position="220"/>
    </location>
</feature>
<keyword evidence="5 7" id="KW-1133">Transmembrane helix</keyword>
<reference evidence="9 10" key="1">
    <citation type="submission" date="2018-07" db="EMBL/GenBank/DDBJ databases">
        <title>Genomic Encyclopedia of Type Strains, Phase III (KMG-III): the genomes of soil and plant-associated and newly described type strains.</title>
        <authorList>
            <person name="Whitman W."/>
        </authorList>
    </citation>
    <scope>NUCLEOTIDE SEQUENCE [LARGE SCALE GENOMIC DNA]</scope>
    <source>
        <strain evidence="9 10">CECT 7287</strain>
    </source>
</reference>
<dbReference type="PANTHER" id="PTHR43744:SF8">
    <property type="entry name" value="SN-GLYCEROL-3-PHOSPHATE TRANSPORT SYSTEM PERMEASE PROTEIN UGPE"/>
    <property type="match status" value="1"/>
</dbReference>